<evidence type="ECO:0000256" key="2">
    <source>
        <dbReference type="ARBA" id="ARBA00023015"/>
    </source>
</evidence>
<evidence type="ECO:0000256" key="1">
    <source>
        <dbReference type="ARBA" id="ARBA00009437"/>
    </source>
</evidence>
<dbReference type="Pfam" id="PF03466">
    <property type="entry name" value="LysR_substrate"/>
    <property type="match status" value="1"/>
</dbReference>
<organism evidence="6 7">
    <name type="scientific">Gordonibacter faecis</name>
    <dbReference type="NCBI Taxonomy" id="3047475"/>
    <lineage>
        <taxon>Bacteria</taxon>
        <taxon>Bacillati</taxon>
        <taxon>Actinomycetota</taxon>
        <taxon>Coriobacteriia</taxon>
        <taxon>Eggerthellales</taxon>
        <taxon>Eggerthellaceae</taxon>
        <taxon>Gordonibacter</taxon>
    </lineage>
</organism>
<reference evidence="6 7" key="1">
    <citation type="submission" date="2023-05" db="EMBL/GenBank/DDBJ databases">
        <title>Gordonibacter KGMB12511T sp. nov., isolated from faeces of healthy Korean.</title>
        <authorList>
            <person name="Kim H.S."/>
            <person name="Kim J.-S."/>
            <person name="Suh M.K."/>
            <person name="Eom M.K."/>
            <person name="Do H.E."/>
            <person name="Lee J.-S."/>
        </authorList>
    </citation>
    <scope>NUCLEOTIDE SEQUENCE [LARGE SCALE GENOMIC DNA]</scope>
    <source>
        <strain evidence="6 7">KGMB12511</strain>
    </source>
</reference>
<dbReference type="SUPFAM" id="SSF46785">
    <property type="entry name" value="Winged helix' DNA-binding domain"/>
    <property type="match status" value="1"/>
</dbReference>
<proteinExistence type="inferred from homology"/>
<dbReference type="InterPro" id="IPR005119">
    <property type="entry name" value="LysR_subst-bd"/>
</dbReference>
<dbReference type="SUPFAM" id="SSF53850">
    <property type="entry name" value="Periplasmic binding protein-like II"/>
    <property type="match status" value="1"/>
</dbReference>
<dbReference type="RefSeq" id="WP_283832519.1">
    <property type="nucleotide sequence ID" value="NZ_JASJEU010000020.1"/>
</dbReference>
<dbReference type="Proteomes" id="UP001232750">
    <property type="component" value="Unassembled WGS sequence"/>
</dbReference>
<dbReference type="InterPro" id="IPR000847">
    <property type="entry name" value="LysR_HTH_N"/>
</dbReference>
<keyword evidence="2" id="KW-0805">Transcription regulation</keyword>
<accession>A0ABT7DP50</accession>
<comment type="caution">
    <text evidence="6">The sequence shown here is derived from an EMBL/GenBank/DDBJ whole genome shotgun (WGS) entry which is preliminary data.</text>
</comment>
<keyword evidence="7" id="KW-1185">Reference proteome</keyword>
<feature type="domain" description="HTH lysR-type" evidence="5">
    <location>
        <begin position="1"/>
        <end position="58"/>
    </location>
</feature>
<dbReference type="Gene3D" id="3.40.190.10">
    <property type="entry name" value="Periplasmic binding protein-like II"/>
    <property type="match status" value="2"/>
</dbReference>
<dbReference type="PRINTS" id="PR00039">
    <property type="entry name" value="HTHLYSR"/>
</dbReference>
<keyword evidence="4" id="KW-0804">Transcription</keyword>
<dbReference type="PANTHER" id="PTHR30346:SF28">
    <property type="entry name" value="HTH-TYPE TRANSCRIPTIONAL REGULATOR CYNR"/>
    <property type="match status" value="1"/>
</dbReference>
<evidence type="ECO:0000313" key="6">
    <source>
        <dbReference type="EMBL" id="MDJ1651172.1"/>
    </source>
</evidence>
<evidence type="ECO:0000313" key="7">
    <source>
        <dbReference type="Proteomes" id="UP001232750"/>
    </source>
</evidence>
<name>A0ABT7DP50_9ACTN</name>
<dbReference type="PROSITE" id="PS50931">
    <property type="entry name" value="HTH_LYSR"/>
    <property type="match status" value="1"/>
</dbReference>
<dbReference type="Gene3D" id="1.10.10.10">
    <property type="entry name" value="Winged helix-like DNA-binding domain superfamily/Winged helix DNA-binding domain"/>
    <property type="match status" value="1"/>
</dbReference>
<dbReference type="EMBL" id="JASJEU010000020">
    <property type="protein sequence ID" value="MDJ1651172.1"/>
    <property type="molecule type" value="Genomic_DNA"/>
</dbReference>
<gene>
    <name evidence="6" type="ORF">QNJ86_10205</name>
</gene>
<dbReference type="PANTHER" id="PTHR30346">
    <property type="entry name" value="TRANSCRIPTIONAL DUAL REGULATOR HCAR-RELATED"/>
    <property type="match status" value="1"/>
</dbReference>
<comment type="similarity">
    <text evidence="1">Belongs to the LysR transcriptional regulatory family.</text>
</comment>
<evidence type="ECO:0000256" key="4">
    <source>
        <dbReference type="ARBA" id="ARBA00023163"/>
    </source>
</evidence>
<sequence length="285" mass="32110">MELEQLKQLDAIARNGTLSKAADQLHLSQSALSRSIQRLEAELGLALFDRTKNRMELNDAGELAVERARAVLAEADRMQEALRARRDASRVLRVGTCAPAPLWRLVPAIAEREPNLVVMPEMLPLKELEQRLMSGSLDFAILPYVPDLSTMLSVPLMREDLFAALPEGHPLAGRDELALVDLDGETFLIFAGIGFWREICERHMPRAHYVVQHDYVVFGQLAQTSPLPGFVTNTPESGRMIGGRHIIPLTDDDVHVQFSLVAVNRPNFRFREFMVWLEKRLALEN</sequence>
<keyword evidence="3" id="KW-0238">DNA-binding</keyword>
<dbReference type="InterPro" id="IPR036388">
    <property type="entry name" value="WH-like_DNA-bd_sf"/>
</dbReference>
<evidence type="ECO:0000256" key="3">
    <source>
        <dbReference type="ARBA" id="ARBA00023125"/>
    </source>
</evidence>
<dbReference type="Pfam" id="PF00126">
    <property type="entry name" value="HTH_1"/>
    <property type="match status" value="1"/>
</dbReference>
<protein>
    <submittedName>
        <fullName evidence="6">LysR family transcriptional regulator</fullName>
    </submittedName>
</protein>
<dbReference type="InterPro" id="IPR036390">
    <property type="entry name" value="WH_DNA-bd_sf"/>
</dbReference>
<evidence type="ECO:0000259" key="5">
    <source>
        <dbReference type="PROSITE" id="PS50931"/>
    </source>
</evidence>